<keyword evidence="3" id="KW-0862">Zinc</keyword>
<evidence type="ECO:0000256" key="4">
    <source>
        <dbReference type="PROSITE-ProRule" id="PRU00509"/>
    </source>
</evidence>
<keyword evidence="8" id="KW-1185">Reference proteome</keyword>
<keyword evidence="1" id="KW-0479">Metal-binding</keyword>
<evidence type="ECO:0000259" key="6">
    <source>
        <dbReference type="PROSITE" id="PS51058"/>
    </source>
</evidence>
<feature type="region of interest" description="Disordered" evidence="5">
    <location>
        <begin position="94"/>
        <end position="126"/>
    </location>
</feature>
<proteinExistence type="predicted"/>
<organism evidence="7 8">
    <name type="scientific">Tegillarca granosa</name>
    <name type="common">Malaysian cockle</name>
    <name type="synonym">Anadara granosa</name>
    <dbReference type="NCBI Taxonomy" id="220873"/>
    <lineage>
        <taxon>Eukaryota</taxon>
        <taxon>Metazoa</taxon>
        <taxon>Spiralia</taxon>
        <taxon>Lophotrochozoa</taxon>
        <taxon>Mollusca</taxon>
        <taxon>Bivalvia</taxon>
        <taxon>Autobranchia</taxon>
        <taxon>Pteriomorphia</taxon>
        <taxon>Arcoida</taxon>
        <taxon>Arcoidea</taxon>
        <taxon>Arcidae</taxon>
        <taxon>Tegillarca</taxon>
    </lineage>
</organism>
<evidence type="ECO:0000313" key="7">
    <source>
        <dbReference type="EMBL" id="KAJ8299578.1"/>
    </source>
</evidence>
<feature type="compositionally biased region" description="Basic and acidic residues" evidence="5">
    <location>
        <begin position="592"/>
        <end position="605"/>
    </location>
</feature>
<gene>
    <name evidence="7" type="ORF">KUTeg_023638</name>
</gene>
<evidence type="ECO:0000256" key="1">
    <source>
        <dbReference type="ARBA" id="ARBA00022723"/>
    </source>
</evidence>
<feature type="region of interest" description="Disordered" evidence="5">
    <location>
        <begin position="219"/>
        <end position="246"/>
    </location>
</feature>
<dbReference type="PROSITE" id="PS51058">
    <property type="entry name" value="ZF_CXXC"/>
    <property type="match status" value="1"/>
</dbReference>
<protein>
    <recommendedName>
        <fullName evidence="6">CXXC-type domain-containing protein</fullName>
    </recommendedName>
</protein>
<evidence type="ECO:0000256" key="3">
    <source>
        <dbReference type="ARBA" id="ARBA00022833"/>
    </source>
</evidence>
<sequence>MEEAGLQFPLHMNADGDDYVIDREDEFGSPTSPNYYTSPEDAADKTRLKRRRRCGQCGPCQVKENCNKCHYCIRKDVLKQTCIYRKCVYLRSKPRPYSRTSPRQQHSQTLRPSVPPPSSNLPPQVVKSPILTEDHDSNTKSSSEVSSPVLKNETVSCLNPFLPSHIQENQAFSLSVRPSSHPDQLSSQILKSSASVHQPFLTEHHSAALSTLQPSVSLATQAASDSGHSHISSSPSTVHNSQNPPVNHGFPYVSSQTMLHHPPKIRMPPPGGMFSDARNQPPLGMPQHVLQNQHSMPFAHFSHRFGGELYSGYNKPPSVSDTRAPVQPDQCMHPPFHSPLSNVMERTHFQSNIERTGSGPSFFPSNPEMFRPYASLSAAYPYPPSPGGGYYPHSVSGPHLPMGMGIQPPPGFSHISHQGNFPQAYSNFSTSPHPSFEQSGGCPKNGCCPPVSLNVDTDSRVMQERYGSIHKSNPLRDKYDDNPKSDILHKFNPATWASEYFCRLNKRPNSAVSDDVSRASMTSSDFECDVISIDDFRMNAFIRSDGCNSIEIEIEDRVSESGQLSNCSSNSVGSIKSLENLNLKTFEKNEKNRNLKSSEKSEKNSDSGCEIKNSSSENVKMTVKGVVFLKQDLGDEGIIHLEIPGEKVTIEDSWLDDNLAKYSCDLEDLLDFIRKEPKIEYLENDQRLC</sequence>
<feature type="domain" description="CXXC-type" evidence="6">
    <location>
        <begin position="46"/>
        <end position="88"/>
    </location>
</feature>
<dbReference type="InterPro" id="IPR002857">
    <property type="entry name" value="Znf_CXXC"/>
</dbReference>
<reference evidence="7 8" key="1">
    <citation type="submission" date="2022-12" db="EMBL/GenBank/DDBJ databases">
        <title>Chromosome-level genome of Tegillarca granosa.</title>
        <authorList>
            <person name="Kim J."/>
        </authorList>
    </citation>
    <scope>NUCLEOTIDE SEQUENCE [LARGE SCALE GENOMIC DNA]</scope>
    <source>
        <strain evidence="7">Teg-2019</strain>
        <tissue evidence="7">Adductor muscle</tissue>
    </source>
</reference>
<feature type="compositionally biased region" description="Polar residues" evidence="5">
    <location>
        <begin position="98"/>
        <end position="111"/>
    </location>
</feature>
<dbReference type="Pfam" id="PF02008">
    <property type="entry name" value="zf-CXXC"/>
    <property type="match status" value="1"/>
</dbReference>
<feature type="region of interest" description="Disordered" evidence="5">
    <location>
        <begin position="24"/>
        <end position="45"/>
    </location>
</feature>
<feature type="compositionally biased region" description="Low complexity" evidence="5">
    <location>
        <begin position="224"/>
        <end position="241"/>
    </location>
</feature>
<comment type="caution">
    <text evidence="7">The sequence shown here is derived from an EMBL/GenBank/DDBJ whole genome shotgun (WGS) entry which is preliminary data.</text>
</comment>
<feature type="region of interest" description="Disordered" evidence="5">
    <location>
        <begin position="592"/>
        <end position="613"/>
    </location>
</feature>
<evidence type="ECO:0000313" key="8">
    <source>
        <dbReference type="Proteomes" id="UP001217089"/>
    </source>
</evidence>
<evidence type="ECO:0000256" key="2">
    <source>
        <dbReference type="ARBA" id="ARBA00022771"/>
    </source>
</evidence>
<accession>A0ABQ9E8E4</accession>
<evidence type="ECO:0000256" key="5">
    <source>
        <dbReference type="SAM" id="MobiDB-lite"/>
    </source>
</evidence>
<keyword evidence="2 4" id="KW-0863">Zinc-finger</keyword>
<dbReference type="EMBL" id="JARBDR010000921">
    <property type="protein sequence ID" value="KAJ8299578.1"/>
    <property type="molecule type" value="Genomic_DNA"/>
</dbReference>
<dbReference type="Proteomes" id="UP001217089">
    <property type="component" value="Unassembled WGS sequence"/>
</dbReference>
<name>A0ABQ9E8E4_TEGGR</name>